<dbReference type="Proteomes" id="UP000262379">
    <property type="component" value="Unassembled WGS sequence"/>
</dbReference>
<feature type="transmembrane region" description="Helical" evidence="1">
    <location>
        <begin position="105"/>
        <end position="124"/>
    </location>
</feature>
<evidence type="ECO:0000313" key="2">
    <source>
        <dbReference type="EMBL" id="RFC69602.1"/>
    </source>
</evidence>
<evidence type="ECO:0000313" key="3">
    <source>
        <dbReference type="Proteomes" id="UP000262379"/>
    </source>
</evidence>
<reference evidence="3" key="1">
    <citation type="submission" date="2018-08" db="EMBL/GenBank/DDBJ databases">
        <authorList>
            <person name="Im W.T."/>
        </authorList>
    </citation>
    <scope>NUCLEOTIDE SEQUENCE [LARGE SCALE GENOMIC DNA]</scope>
    <source>
        <strain evidence="3">LA-28</strain>
    </source>
</reference>
<name>A0A371XK55_9HYPH</name>
<sequence>MPEAGVVQSALSGAARMMFGKPDGLRRMDLSIDGFWDSFIAIPLAAPPLLVGWIASTSDYLAKPGASGSQLSVVAANGVVELAAWIVPILLLGLIARPAGIADRFVPYVVATNWASVIIAWYMLPISLLRLFTPESHDLIASLSLVAFIATMVLIWRLTNGAIGKGAAVSTAVFTAMLVASIATVYLFAWLLGIDA</sequence>
<gene>
    <name evidence="2" type="ORF">DY251_02440</name>
</gene>
<dbReference type="RefSeq" id="WP_116622224.1">
    <property type="nucleotide sequence ID" value="NZ_QURN01000001.1"/>
</dbReference>
<feature type="transmembrane region" description="Helical" evidence="1">
    <location>
        <begin position="75"/>
        <end position="96"/>
    </location>
</feature>
<dbReference type="AlphaFoldDB" id="A0A371XK55"/>
<feature type="transmembrane region" description="Helical" evidence="1">
    <location>
        <begin position="139"/>
        <end position="156"/>
    </location>
</feature>
<keyword evidence="1" id="KW-1133">Transmembrane helix</keyword>
<comment type="caution">
    <text evidence="2">The sequence shown here is derived from an EMBL/GenBank/DDBJ whole genome shotgun (WGS) entry which is preliminary data.</text>
</comment>
<evidence type="ECO:0000256" key="1">
    <source>
        <dbReference type="SAM" id="Phobius"/>
    </source>
</evidence>
<keyword evidence="1" id="KW-0472">Membrane</keyword>
<protein>
    <submittedName>
        <fullName evidence="2">Transporter</fullName>
    </submittedName>
</protein>
<keyword evidence="3" id="KW-1185">Reference proteome</keyword>
<dbReference type="EMBL" id="QURN01000001">
    <property type="protein sequence ID" value="RFC69602.1"/>
    <property type="molecule type" value="Genomic_DNA"/>
</dbReference>
<organism evidence="2 3">
    <name type="scientific">Mesorhizobium denitrificans</name>
    <dbReference type="NCBI Taxonomy" id="2294114"/>
    <lineage>
        <taxon>Bacteria</taxon>
        <taxon>Pseudomonadati</taxon>
        <taxon>Pseudomonadota</taxon>
        <taxon>Alphaproteobacteria</taxon>
        <taxon>Hyphomicrobiales</taxon>
        <taxon>Phyllobacteriaceae</taxon>
        <taxon>Mesorhizobium</taxon>
    </lineage>
</organism>
<keyword evidence="1" id="KW-0812">Transmembrane</keyword>
<feature type="transmembrane region" description="Helical" evidence="1">
    <location>
        <begin position="168"/>
        <end position="192"/>
    </location>
</feature>
<proteinExistence type="predicted"/>
<feature type="transmembrane region" description="Helical" evidence="1">
    <location>
        <begin position="35"/>
        <end position="55"/>
    </location>
</feature>
<accession>A0A371XK55</accession>